<proteinExistence type="predicted"/>
<evidence type="ECO:0008006" key="3">
    <source>
        <dbReference type="Google" id="ProtNLM"/>
    </source>
</evidence>
<dbReference type="EMBL" id="BMAO01033257">
    <property type="protein sequence ID" value="GFQ88107.1"/>
    <property type="molecule type" value="Genomic_DNA"/>
</dbReference>
<name>A0A8X6FTL4_TRICU</name>
<keyword evidence="2" id="KW-1185">Reference proteome</keyword>
<gene>
    <name evidence="1" type="ORF">TNCT_255441</name>
</gene>
<protein>
    <recommendedName>
        <fullName evidence="3">DUF4371 domain-containing protein</fullName>
    </recommendedName>
</protein>
<dbReference type="PANTHER" id="PTHR45749">
    <property type="match status" value="1"/>
</dbReference>
<evidence type="ECO:0000313" key="1">
    <source>
        <dbReference type="EMBL" id="GFQ88107.1"/>
    </source>
</evidence>
<organism evidence="1 2">
    <name type="scientific">Trichonephila clavata</name>
    <name type="common">Joro spider</name>
    <name type="synonym">Nephila clavata</name>
    <dbReference type="NCBI Taxonomy" id="2740835"/>
    <lineage>
        <taxon>Eukaryota</taxon>
        <taxon>Metazoa</taxon>
        <taxon>Ecdysozoa</taxon>
        <taxon>Arthropoda</taxon>
        <taxon>Chelicerata</taxon>
        <taxon>Arachnida</taxon>
        <taxon>Araneae</taxon>
        <taxon>Araneomorphae</taxon>
        <taxon>Entelegynae</taxon>
        <taxon>Araneoidea</taxon>
        <taxon>Nephilidae</taxon>
        <taxon>Trichonephila</taxon>
    </lineage>
</organism>
<accession>A0A8X6FTL4</accession>
<dbReference type="OrthoDB" id="10063284at2759"/>
<reference evidence="1" key="1">
    <citation type="submission" date="2020-07" db="EMBL/GenBank/DDBJ databases">
        <title>Multicomponent nature underlies the extraordinary mechanical properties of spider dragline silk.</title>
        <authorList>
            <person name="Kono N."/>
            <person name="Nakamura H."/>
            <person name="Mori M."/>
            <person name="Yoshida Y."/>
            <person name="Ohtoshi R."/>
            <person name="Malay A.D."/>
            <person name="Moran D.A.P."/>
            <person name="Tomita M."/>
            <person name="Numata K."/>
            <person name="Arakawa K."/>
        </authorList>
    </citation>
    <scope>NUCLEOTIDE SEQUENCE</scope>
</reference>
<dbReference type="PANTHER" id="PTHR45749:SF21">
    <property type="entry name" value="DUF4371 DOMAIN-CONTAINING PROTEIN"/>
    <property type="match status" value="1"/>
</dbReference>
<evidence type="ECO:0000313" key="2">
    <source>
        <dbReference type="Proteomes" id="UP000887116"/>
    </source>
</evidence>
<dbReference type="Proteomes" id="UP000887116">
    <property type="component" value="Unassembled WGS sequence"/>
</dbReference>
<dbReference type="AlphaFoldDB" id="A0A8X6FTL4"/>
<sequence>MPECTPALPESTPGSSVFCKWKELEKRFRKGQTKDENEQELLATETINWYEVLTRMFDVIQFLAKQNVALRGRREDDTSTNGGNFLELVQLLAKYDPVFREPLVRIKMGQNSSLTYMSPQIQSEFIEVF</sequence>
<comment type="caution">
    <text evidence="1">The sequence shown here is derived from an EMBL/GenBank/DDBJ whole genome shotgun (WGS) entry which is preliminary data.</text>
</comment>